<gene>
    <name evidence="1" type="ORF">DPMN_066579</name>
</gene>
<name>A0A9D3YVR4_DREPO</name>
<proteinExistence type="predicted"/>
<sequence>MNYEIHKNTSTLWLSLPTDPSLRTVIQSCSPRCLASSLTFWAPTPLEASTVISLLYFPVSVT</sequence>
<dbReference type="Proteomes" id="UP000828390">
    <property type="component" value="Unassembled WGS sequence"/>
</dbReference>
<reference evidence="1" key="2">
    <citation type="submission" date="2020-11" db="EMBL/GenBank/DDBJ databases">
        <authorList>
            <person name="McCartney M.A."/>
            <person name="Auch B."/>
            <person name="Kono T."/>
            <person name="Mallez S."/>
            <person name="Becker A."/>
            <person name="Gohl D.M."/>
            <person name="Silverstein K.A.T."/>
            <person name="Koren S."/>
            <person name="Bechman K.B."/>
            <person name="Herman A."/>
            <person name="Abrahante J.E."/>
            <person name="Garbe J."/>
        </authorList>
    </citation>
    <scope>NUCLEOTIDE SEQUENCE</scope>
    <source>
        <strain evidence="1">Duluth1</strain>
        <tissue evidence="1">Whole animal</tissue>
    </source>
</reference>
<dbReference type="EMBL" id="JAIWYP010000014">
    <property type="protein sequence ID" value="KAH3707182.1"/>
    <property type="molecule type" value="Genomic_DNA"/>
</dbReference>
<dbReference type="AlphaFoldDB" id="A0A9D3YVR4"/>
<protein>
    <submittedName>
        <fullName evidence="1">Uncharacterized protein</fullName>
    </submittedName>
</protein>
<comment type="caution">
    <text evidence="1">The sequence shown here is derived from an EMBL/GenBank/DDBJ whole genome shotgun (WGS) entry which is preliminary data.</text>
</comment>
<reference evidence="1" key="1">
    <citation type="journal article" date="2019" name="bioRxiv">
        <title>The Genome of the Zebra Mussel, Dreissena polymorpha: A Resource for Invasive Species Research.</title>
        <authorList>
            <person name="McCartney M.A."/>
            <person name="Auch B."/>
            <person name="Kono T."/>
            <person name="Mallez S."/>
            <person name="Zhang Y."/>
            <person name="Obille A."/>
            <person name="Becker A."/>
            <person name="Abrahante J.E."/>
            <person name="Garbe J."/>
            <person name="Badalamenti J.P."/>
            <person name="Herman A."/>
            <person name="Mangelson H."/>
            <person name="Liachko I."/>
            <person name="Sullivan S."/>
            <person name="Sone E.D."/>
            <person name="Koren S."/>
            <person name="Silverstein K.A.T."/>
            <person name="Beckman K.B."/>
            <person name="Gohl D.M."/>
        </authorList>
    </citation>
    <scope>NUCLEOTIDE SEQUENCE</scope>
    <source>
        <strain evidence="1">Duluth1</strain>
        <tissue evidence="1">Whole animal</tissue>
    </source>
</reference>
<evidence type="ECO:0000313" key="1">
    <source>
        <dbReference type="EMBL" id="KAH3707182.1"/>
    </source>
</evidence>
<accession>A0A9D3YVR4</accession>
<organism evidence="1 2">
    <name type="scientific">Dreissena polymorpha</name>
    <name type="common">Zebra mussel</name>
    <name type="synonym">Mytilus polymorpha</name>
    <dbReference type="NCBI Taxonomy" id="45954"/>
    <lineage>
        <taxon>Eukaryota</taxon>
        <taxon>Metazoa</taxon>
        <taxon>Spiralia</taxon>
        <taxon>Lophotrochozoa</taxon>
        <taxon>Mollusca</taxon>
        <taxon>Bivalvia</taxon>
        <taxon>Autobranchia</taxon>
        <taxon>Heteroconchia</taxon>
        <taxon>Euheterodonta</taxon>
        <taxon>Imparidentia</taxon>
        <taxon>Neoheterodontei</taxon>
        <taxon>Myida</taxon>
        <taxon>Dreissenoidea</taxon>
        <taxon>Dreissenidae</taxon>
        <taxon>Dreissena</taxon>
    </lineage>
</organism>
<keyword evidence="2" id="KW-1185">Reference proteome</keyword>
<evidence type="ECO:0000313" key="2">
    <source>
        <dbReference type="Proteomes" id="UP000828390"/>
    </source>
</evidence>